<dbReference type="eggNOG" id="COG3597">
    <property type="taxonomic scope" value="Bacteria"/>
</dbReference>
<dbReference type="EMBL" id="DS989847">
    <property type="protein sequence ID" value="EDX76161.1"/>
    <property type="molecule type" value="Genomic_DNA"/>
</dbReference>
<keyword evidence="1" id="KW-0812">Transmembrane</keyword>
<dbReference type="AlphaFoldDB" id="B4VPA8"/>
<gene>
    <name evidence="2" type="ORF">MC7420_5595</name>
</gene>
<dbReference type="HOGENOM" id="CLU_103741_0_0_3"/>
<organism evidence="2 3">
    <name type="scientific">Coleofasciculus chthonoplastes PCC 7420</name>
    <dbReference type="NCBI Taxonomy" id="118168"/>
    <lineage>
        <taxon>Bacteria</taxon>
        <taxon>Bacillati</taxon>
        <taxon>Cyanobacteriota</taxon>
        <taxon>Cyanophyceae</taxon>
        <taxon>Coleofasciculales</taxon>
        <taxon>Coleofasciculaceae</taxon>
        <taxon>Coleofasciculus</taxon>
    </lineage>
</organism>
<keyword evidence="1" id="KW-1133">Transmembrane helix</keyword>
<name>B4VPA8_9CYAN</name>
<reference evidence="2 3" key="1">
    <citation type="submission" date="2008-07" db="EMBL/GenBank/DDBJ databases">
        <authorList>
            <person name="Tandeau de Marsac N."/>
            <person name="Ferriera S."/>
            <person name="Johnson J."/>
            <person name="Kravitz S."/>
            <person name="Beeson K."/>
            <person name="Sutton G."/>
            <person name="Rogers Y.-H."/>
            <person name="Friedman R."/>
            <person name="Frazier M."/>
            <person name="Venter J.C."/>
        </authorList>
    </citation>
    <scope>NUCLEOTIDE SEQUENCE [LARGE SCALE GENOMIC DNA]</scope>
    <source>
        <strain evidence="2 3">PCC 7420</strain>
    </source>
</reference>
<keyword evidence="3" id="KW-1185">Reference proteome</keyword>
<keyword evidence="1" id="KW-0472">Membrane</keyword>
<evidence type="ECO:0000313" key="3">
    <source>
        <dbReference type="Proteomes" id="UP000003835"/>
    </source>
</evidence>
<feature type="transmembrane region" description="Helical" evidence="1">
    <location>
        <begin position="137"/>
        <end position="158"/>
    </location>
</feature>
<evidence type="ECO:0000313" key="2">
    <source>
        <dbReference type="EMBL" id="EDX76161.1"/>
    </source>
</evidence>
<evidence type="ECO:0008006" key="4">
    <source>
        <dbReference type="Google" id="ProtNLM"/>
    </source>
</evidence>
<evidence type="ECO:0000256" key="1">
    <source>
        <dbReference type="SAM" id="Phobius"/>
    </source>
</evidence>
<sequence length="244" mass="25750">MTDHISDAIATTTQVATFATQLATKATQSAADTITSTSKAVGEAVRPAAVRFVEPGTETVGKILTPIAEHPLTKYAAKVPGINLLVAALGQVDLEQAQKDVDKLRQEYPFDTSEQLAHRIMVDTAIKGGRLGLITNFIPPLALALFGIELAAVTALQAQMVYRIAAAYGFSLKEPTRRGEVLAIFGLSVGGSGVLKGGLSFVEILPVIGAAVGASSNAALIYSLGFVASQFYEEKRNTLTRYPE</sequence>
<dbReference type="STRING" id="118168.MC7420_5595"/>
<dbReference type="Proteomes" id="UP000003835">
    <property type="component" value="Unassembled WGS sequence"/>
</dbReference>
<feature type="transmembrane region" description="Helical" evidence="1">
    <location>
        <begin position="204"/>
        <end position="227"/>
    </location>
</feature>
<proteinExistence type="predicted"/>
<accession>B4VPA8</accession>
<protein>
    <recommendedName>
        <fullName evidence="4">EcsC family protein</fullName>
    </recommendedName>
</protein>